<dbReference type="Gene3D" id="3.40.50.450">
    <property type="match status" value="1"/>
</dbReference>
<dbReference type="EMBL" id="SCKX01000001">
    <property type="protein sequence ID" value="RWZ78624.1"/>
    <property type="molecule type" value="Genomic_DNA"/>
</dbReference>
<dbReference type="Proteomes" id="UP000289257">
    <property type="component" value="Unassembled WGS sequence"/>
</dbReference>
<dbReference type="NCBIfam" id="TIGR00732">
    <property type="entry name" value="dprA"/>
    <property type="match status" value="1"/>
</dbReference>
<dbReference type="SUPFAM" id="SSF102405">
    <property type="entry name" value="MCP/YpsA-like"/>
    <property type="match status" value="1"/>
</dbReference>
<gene>
    <name evidence="3" type="primary">dprA</name>
    <name evidence="3" type="ORF">EOT05_02635</name>
</gene>
<sequence>MKINVISPDDHIFFRIISTIAKKPKALYFIGTLPHEGSPVVAIVGSRKPTSYGKEVTFNLAYKLAQKGVIIVSGLAIGIDTIAHQAALKAGGTTIAVLAGGLDTIYPATNQKLAVAIVKNGGALISEYPPGTLARDFQFLARNRIVSGVSDAIIVAEAASRSGTLSTVAHALEQNREVFAVPGNITSPMSVGPNRLISQGAHPVTCVDDILQVIAPHLLEPQTTFNLGSNAIEIKIIELLKSGIRDGDALQKASGFSASEFLQSITMLEIQGIIRALGGNRWTII</sequence>
<evidence type="ECO:0000313" key="4">
    <source>
        <dbReference type="Proteomes" id="UP000289257"/>
    </source>
</evidence>
<feature type="domain" description="Smf/DprA SLOG" evidence="2">
    <location>
        <begin position="5"/>
        <end position="213"/>
    </location>
</feature>
<organism evidence="3 4">
    <name type="scientific">Candidatus Microsaccharimonas sossegonensis</name>
    <dbReference type="NCBI Taxonomy" id="2506948"/>
    <lineage>
        <taxon>Bacteria</taxon>
        <taxon>Candidatus Saccharimonadota</taxon>
        <taxon>Candidatus Saccharimonadia</taxon>
        <taxon>Candidatus Saccharimonadales</taxon>
        <taxon>Candidatus Saccharimonadaceae</taxon>
        <taxon>Candidatus Microsaccharimonas</taxon>
    </lineage>
</organism>
<evidence type="ECO:0000313" key="3">
    <source>
        <dbReference type="EMBL" id="RWZ78624.1"/>
    </source>
</evidence>
<dbReference type="Pfam" id="PF02481">
    <property type="entry name" value="DNA_processg_A"/>
    <property type="match status" value="1"/>
</dbReference>
<protein>
    <submittedName>
        <fullName evidence="3">DNA-protecting protein DprA</fullName>
    </submittedName>
</protein>
<dbReference type="InterPro" id="IPR057666">
    <property type="entry name" value="DrpA_SLOG"/>
</dbReference>
<dbReference type="PANTHER" id="PTHR43022">
    <property type="entry name" value="PROTEIN SMF"/>
    <property type="match status" value="1"/>
</dbReference>
<evidence type="ECO:0000259" key="2">
    <source>
        <dbReference type="Pfam" id="PF02481"/>
    </source>
</evidence>
<comment type="caution">
    <text evidence="3">The sequence shown here is derived from an EMBL/GenBank/DDBJ whole genome shotgun (WGS) entry which is preliminary data.</text>
</comment>
<dbReference type="InterPro" id="IPR003488">
    <property type="entry name" value="DprA"/>
</dbReference>
<accession>A0A4Q0AHN0</accession>
<keyword evidence="4" id="KW-1185">Reference proteome</keyword>
<dbReference type="AlphaFoldDB" id="A0A4Q0AHN0"/>
<reference evidence="3" key="1">
    <citation type="submission" date="2019-01" db="EMBL/GenBank/DDBJ databases">
        <title>Genomic signatures and co-occurrence patterns of the ultra-small Saccharimodia (Patescibacteria phylum) suggest a symbiotic lifestyle.</title>
        <authorList>
            <person name="Lemos L."/>
            <person name="Medeiros J."/>
            <person name="Andreote F."/>
            <person name="Fernandes G."/>
            <person name="Varani A."/>
            <person name="Oliveira G."/>
            <person name="Pylro V."/>
        </authorList>
    </citation>
    <scope>NUCLEOTIDE SEQUENCE [LARGE SCALE GENOMIC DNA]</scope>
    <source>
        <strain evidence="3">AMD02</strain>
    </source>
</reference>
<proteinExistence type="inferred from homology"/>
<dbReference type="GO" id="GO:0009294">
    <property type="term" value="P:DNA-mediated transformation"/>
    <property type="evidence" value="ECO:0007669"/>
    <property type="project" value="InterPro"/>
</dbReference>
<comment type="similarity">
    <text evidence="1">Belongs to the DprA/Smf family.</text>
</comment>
<dbReference type="PANTHER" id="PTHR43022:SF1">
    <property type="entry name" value="PROTEIN SMF"/>
    <property type="match status" value="1"/>
</dbReference>
<name>A0A4Q0AHN0_9BACT</name>
<evidence type="ECO:0000256" key="1">
    <source>
        <dbReference type="ARBA" id="ARBA00006525"/>
    </source>
</evidence>